<evidence type="ECO:0000313" key="9">
    <source>
        <dbReference type="EMBL" id="GAA1911440.1"/>
    </source>
</evidence>
<sequence length="438" mass="44093">MRRRLRRAALATAGCTLLAACSTGDGGADDDTGTGTGSAPVAGAPAGTATAPPGPSADTETSWGPTVGELDTAAALVAGLGDAELAGQVIVGRYAGTDPAVAADLVADLHLAGVSVTGDNVLDADQVRATTQAVAQAAGDRGYPPVVGIDQEGGLVSHLGDVGTTFPAFSVAGDAVAADGDDGTRGRRAVRSAARATGLELRDLGFTWVFAPVADVTIGDADPTIGTRSPSQDPTVAGVAVATAVTGYRAAAVVSTTKHFPGHGAVTADSHEVLPTLDADLDALAERELPPFARAVAQGAPSVMMGHLDVPALDPGVPASLSPAAYELLREELGFEGVAITDSLGMGAVAGRERPAVQALAAGADLLLMPVDTRLAHRVVTEALASGELDRERVEEAATRVVALQLWQQRWSADRPVPADATPRATRAASTLVEAALR</sequence>
<dbReference type="Proteomes" id="UP001501612">
    <property type="component" value="Unassembled WGS sequence"/>
</dbReference>
<organism evidence="9 10">
    <name type="scientific">Nocardioides lentus</name>
    <dbReference type="NCBI Taxonomy" id="338077"/>
    <lineage>
        <taxon>Bacteria</taxon>
        <taxon>Bacillati</taxon>
        <taxon>Actinomycetota</taxon>
        <taxon>Actinomycetes</taxon>
        <taxon>Propionibacteriales</taxon>
        <taxon>Nocardioidaceae</taxon>
        <taxon>Nocardioides</taxon>
    </lineage>
</organism>
<feature type="chain" id="PRO_5046254581" description="beta-N-acetylhexosaminidase" evidence="7">
    <location>
        <begin position="20"/>
        <end position="438"/>
    </location>
</feature>
<reference evidence="9 10" key="1">
    <citation type="journal article" date="2019" name="Int. J. Syst. Evol. Microbiol.">
        <title>The Global Catalogue of Microorganisms (GCM) 10K type strain sequencing project: providing services to taxonomists for standard genome sequencing and annotation.</title>
        <authorList>
            <consortium name="The Broad Institute Genomics Platform"/>
            <consortium name="The Broad Institute Genome Sequencing Center for Infectious Disease"/>
            <person name="Wu L."/>
            <person name="Ma J."/>
        </authorList>
    </citation>
    <scope>NUCLEOTIDE SEQUENCE [LARGE SCALE GENOMIC DNA]</scope>
    <source>
        <strain evidence="9 10">JCM 14046</strain>
    </source>
</reference>
<evidence type="ECO:0000256" key="1">
    <source>
        <dbReference type="ARBA" id="ARBA00001231"/>
    </source>
</evidence>
<proteinExistence type="inferred from homology"/>
<dbReference type="EC" id="3.2.1.52" evidence="3"/>
<dbReference type="InterPro" id="IPR001764">
    <property type="entry name" value="Glyco_hydro_3_N"/>
</dbReference>
<dbReference type="EMBL" id="BAAAMY010000002">
    <property type="protein sequence ID" value="GAA1911440.1"/>
    <property type="molecule type" value="Genomic_DNA"/>
</dbReference>
<dbReference type="InterPro" id="IPR050226">
    <property type="entry name" value="NagZ_Beta-hexosaminidase"/>
</dbReference>
<keyword evidence="5" id="KW-0326">Glycosidase</keyword>
<evidence type="ECO:0000256" key="3">
    <source>
        <dbReference type="ARBA" id="ARBA00012663"/>
    </source>
</evidence>
<evidence type="ECO:0000256" key="4">
    <source>
        <dbReference type="ARBA" id="ARBA00022801"/>
    </source>
</evidence>
<evidence type="ECO:0000256" key="2">
    <source>
        <dbReference type="ARBA" id="ARBA00005336"/>
    </source>
</evidence>
<dbReference type="RefSeq" id="WP_344004851.1">
    <property type="nucleotide sequence ID" value="NZ_BAAAMY010000002.1"/>
</dbReference>
<dbReference type="SUPFAM" id="SSF51445">
    <property type="entry name" value="(Trans)glycosidases"/>
    <property type="match status" value="1"/>
</dbReference>
<dbReference type="Pfam" id="PF00933">
    <property type="entry name" value="Glyco_hydro_3"/>
    <property type="match status" value="1"/>
</dbReference>
<protein>
    <recommendedName>
        <fullName evidence="3">beta-N-acetylhexosaminidase</fullName>
        <ecNumber evidence="3">3.2.1.52</ecNumber>
    </recommendedName>
</protein>
<dbReference type="InterPro" id="IPR017853">
    <property type="entry name" value="GH"/>
</dbReference>
<feature type="compositionally biased region" description="Low complexity" evidence="6">
    <location>
        <begin position="37"/>
        <end position="51"/>
    </location>
</feature>
<feature type="region of interest" description="Disordered" evidence="6">
    <location>
        <begin position="26"/>
        <end position="66"/>
    </location>
</feature>
<dbReference type="Gene3D" id="3.20.20.300">
    <property type="entry name" value="Glycoside hydrolase, family 3, N-terminal domain"/>
    <property type="match status" value="1"/>
</dbReference>
<dbReference type="InterPro" id="IPR036962">
    <property type="entry name" value="Glyco_hydro_3_N_sf"/>
</dbReference>
<gene>
    <name evidence="9" type="ORF">GCM10009737_11130</name>
</gene>
<accession>A0ABN2P477</accession>
<keyword evidence="10" id="KW-1185">Reference proteome</keyword>
<evidence type="ECO:0000256" key="7">
    <source>
        <dbReference type="SAM" id="SignalP"/>
    </source>
</evidence>
<comment type="similarity">
    <text evidence="2">Belongs to the glycosyl hydrolase 3 family.</text>
</comment>
<feature type="signal peptide" evidence="7">
    <location>
        <begin position="1"/>
        <end position="19"/>
    </location>
</feature>
<dbReference type="PANTHER" id="PTHR30480:SF13">
    <property type="entry name" value="BETA-HEXOSAMINIDASE"/>
    <property type="match status" value="1"/>
</dbReference>
<evidence type="ECO:0000259" key="8">
    <source>
        <dbReference type="Pfam" id="PF00933"/>
    </source>
</evidence>
<dbReference type="PROSITE" id="PS51257">
    <property type="entry name" value="PROKAR_LIPOPROTEIN"/>
    <property type="match status" value="1"/>
</dbReference>
<keyword evidence="7" id="KW-0732">Signal</keyword>
<name>A0ABN2P477_9ACTN</name>
<dbReference type="PANTHER" id="PTHR30480">
    <property type="entry name" value="BETA-HEXOSAMINIDASE-RELATED"/>
    <property type="match status" value="1"/>
</dbReference>
<feature type="domain" description="Glycoside hydrolase family 3 N-terminal" evidence="8">
    <location>
        <begin position="100"/>
        <end position="403"/>
    </location>
</feature>
<comment type="caution">
    <text evidence="9">The sequence shown here is derived from an EMBL/GenBank/DDBJ whole genome shotgun (WGS) entry which is preliminary data.</text>
</comment>
<evidence type="ECO:0000256" key="5">
    <source>
        <dbReference type="ARBA" id="ARBA00023295"/>
    </source>
</evidence>
<keyword evidence="4" id="KW-0378">Hydrolase</keyword>
<evidence type="ECO:0000313" key="10">
    <source>
        <dbReference type="Proteomes" id="UP001501612"/>
    </source>
</evidence>
<comment type="catalytic activity">
    <reaction evidence="1">
        <text>Hydrolysis of terminal non-reducing N-acetyl-D-hexosamine residues in N-acetyl-beta-D-hexosaminides.</text>
        <dbReference type="EC" id="3.2.1.52"/>
    </reaction>
</comment>
<evidence type="ECO:0000256" key="6">
    <source>
        <dbReference type="SAM" id="MobiDB-lite"/>
    </source>
</evidence>